<proteinExistence type="predicted"/>
<feature type="region of interest" description="Disordered" evidence="1">
    <location>
        <begin position="73"/>
        <end position="98"/>
    </location>
</feature>
<protein>
    <recommendedName>
        <fullName evidence="3">VWFA domain-containing protein</fullName>
    </recommendedName>
</protein>
<evidence type="ECO:0000313" key="2">
    <source>
        <dbReference type="EMBL" id="SVD89490.1"/>
    </source>
</evidence>
<evidence type="ECO:0008006" key="3">
    <source>
        <dbReference type="Google" id="ProtNLM"/>
    </source>
</evidence>
<accession>A0A382Z2F6</accession>
<evidence type="ECO:0000256" key="1">
    <source>
        <dbReference type="SAM" id="MobiDB-lite"/>
    </source>
</evidence>
<reference evidence="2" key="1">
    <citation type="submission" date="2018-05" db="EMBL/GenBank/DDBJ databases">
        <authorList>
            <person name="Lanie J.A."/>
            <person name="Ng W.-L."/>
            <person name="Kazmierczak K.M."/>
            <person name="Andrzejewski T.M."/>
            <person name="Davidsen T.M."/>
            <person name="Wayne K.J."/>
            <person name="Tettelin H."/>
            <person name="Glass J.I."/>
            <person name="Rusch D."/>
            <person name="Podicherti R."/>
            <person name="Tsui H.-C.T."/>
            <person name="Winkler M.E."/>
        </authorList>
    </citation>
    <scope>NUCLEOTIDE SEQUENCE</scope>
</reference>
<gene>
    <name evidence="2" type="ORF">METZ01_LOCUS442344</name>
</gene>
<sequence length="116" mass="12542">MHSQNISTKKPGLVLFLIDQSSSMLHGWGGDRDASKSQLAADALNKTLYDLALNACMKDGRPVDRVHIGAYYYSTPRQDGPSTPSPKAKGGPLLRTGFQGTTTLTRFLSQATETKS</sequence>
<dbReference type="AlphaFoldDB" id="A0A382Z2F6"/>
<dbReference type="EMBL" id="UINC01180342">
    <property type="protein sequence ID" value="SVD89490.1"/>
    <property type="molecule type" value="Genomic_DNA"/>
</dbReference>
<organism evidence="2">
    <name type="scientific">marine metagenome</name>
    <dbReference type="NCBI Taxonomy" id="408172"/>
    <lineage>
        <taxon>unclassified sequences</taxon>
        <taxon>metagenomes</taxon>
        <taxon>ecological metagenomes</taxon>
    </lineage>
</organism>
<name>A0A382Z2F6_9ZZZZ</name>